<dbReference type="GO" id="GO:0005886">
    <property type="term" value="C:plasma membrane"/>
    <property type="evidence" value="ECO:0007669"/>
    <property type="project" value="TreeGrafter"/>
</dbReference>
<dbReference type="FunFam" id="3.40.50.300:FF:000483">
    <property type="entry name" value="Sensor histidine kinase KdpD"/>
    <property type="match status" value="1"/>
</dbReference>
<gene>
    <name evidence="5" type="ORF">ENW96_05110</name>
</gene>
<name>A0A7C3UX73_9BACT</name>
<evidence type="ECO:0000313" key="5">
    <source>
        <dbReference type="EMBL" id="HGF33756.1"/>
    </source>
</evidence>
<dbReference type="Gene3D" id="3.40.50.620">
    <property type="entry name" value="HUPs"/>
    <property type="match status" value="1"/>
</dbReference>
<dbReference type="InterPro" id="IPR014729">
    <property type="entry name" value="Rossmann-like_a/b/a_fold"/>
</dbReference>
<evidence type="ECO:0000256" key="3">
    <source>
        <dbReference type="ARBA" id="ARBA00023012"/>
    </source>
</evidence>
<reference evidence="5" key="1">
    <citation type="journal article" date="2020" name="mSystems">
        <title>Genome- and Community-Level Interaction Insights into Carbon Utilization and Element Cycling Functions of Hydrothermarchaeota in Hydrothermal Sediment.</title>
        <authorList>
            <person name="Zhou Z."/>
            <person name="Liu Y."/>
            <person name="Xu W."/>
            <person name="Pan J."/>
            <person name="Luo Z.H."/>
            <person name="Li M."/>
        </authorList>
    </citation>
    <scope>NUCLEOTIDE SEQUENCE [LARGE SCALE GENOMIC DNA]</scope>
    <source>
        <strain evidence="5">SpSt-897</strain>
    </source>
</reference>
<dbReference type="InterPro" id="IPR052023">
    <property type="entry name" value="Histidine_kinase_KdpD"/>
</dbReference>
<proteinExistence type="predicted"/>
<dbReference type="GO" id="GO:0005737">
    <property type="term" value="C:cytoplasm"/>
    <property type="evidence" value="ECO:0007669"/>
    <property type="project" value="UniProtKB-ARBA"/>
</dbReference>
<dbReference type="GO" id="GO:0000155">
    <property type="term" value="F:phosphorelay sensor kinase activity"/>
    <property type="evidence" value="ECO:0007669"/>
    <property type="project" value="InterPro"/>
</dbReference>
<comment type="caution">
    <text evidence="5">The sequence shown here is derived from an EMBL/GenBank/DDBJ whole genome shotgun (WGS) entry which is preliminary data.</text>
</comment>
<keyword evidence="2 5" id="KW-0418">Kinase</keyword>
<organism evidence="5">
    <name type="scientific">Desulfobacca acetoxidans</name>
    <dbReference type="NCBI Taxonomy" id="60893"/>
    <lineage>
        <taxon>Bacteria</taxon>
        <taxon>Pseudomonadati</taxon>
        <taxon>Thermodesulfobacteriota</taxon>
        <taxon>Desulfobaccia</taxon>
        <taxon>Desulfobaccales</taxon>
        <taxon>Desulfobaccaceae</taxon>
        <taxon>Desulfobacca</taxon>
    </lineage>
</organism>
<dbReference type="Pfam" id="PF02702">
    <property type="entry name" value="KdpD"/>
    <property type="match status" value="1"/>
</dbReference>
<keyword evidence="1" id="KW-0808">Transferase</keyword>
<dbReference type="AlphaFoldDB" id="A0A7C3UX73"/>
<dbReference type="PANTHER" id="PTHR45569">
    <property type="entry name" value="SENSOR PROTEIN KDPD"/>
    <property type="match status" value="1"/>
</dbReference>
<dbReference type="EMBL" id="DTMF01000133">
    <property type="protein sequence ID" value="HGF33756.1"/>
    <property type="molecule type" value="Genomic_DNA"/>
</dbReference>
<sequence>MKTADDKPLSFLRLIRRAQRGKLKIYLGYGAGVGKTWKMLEEGHHLKAEGGDVVVGLVETHGRADVAKLVEGLEVIPRRKFEYRGITLEEMDLDAILARRPEVALVDELAHTNAPGSKNAKRYQDVQDLLAAGIHVITTLNIQHLESLYDIIETHIGVKVRERIPDSVLSEADEIVNVDISPADLLERLKEGKIYPPERVTVALQNFFKRTNLDQLRELTLREIASQIDLRRRTEPEEPSDVVPDQVMVCLSSRGPNASALLRYGSRLAGRLNTDWYAVYVQTPKEEATVIDAATQRHISETLTLAKELGAQVFPFKGEDVVDTILHFAREYRVGHIIIGKPGPLPAWKRWLGCKTIAERLILKAPKGVNIVVVDTQRPEND</sequence>
<dbReference type="PANTHER" id="PTHR45569:SF1">
    <property type="entry name" value="SENSOR PROTEIN KDPD"/>
    <property type="match status" value="1"/>
</dbReference>
<protein>
    <submittedName>
        <fullName evidence="5">Histidine kinase</fullName>
    </submittedName>
</protein>
<evidence type="ECO:0000259" key="4">
    <source>
        <dbReference type="Pfam" id="PF02702"/>
    </source>
</evidence>
<feature type="domain" description="Signal transduction histidine kinase osmosensitive K+ channel sensor N-terminal" evidence="4">
    <location>
        <begin position="19"/>
        <end position="228"/>
    </location>
</feature>
<dbReference type="InterPro" id="IPR003852">
    <property type="entry name" value="Sig_transdc_His_kinase_KdpD_N"/>
</dbReference>
<accession>A0A7C3UX73</accession>
<dbReference type="InterPro" id="IPR027417">
    <property type="entry name" value="P-loop_NTPase"/>
</dbReference>
<evidence type="ECO:0000256" key="1">
    <source>
        <dbReference type="ARBA" id="ARBA00022679"/>
    </source>
</evidence>
<dbReference type="SUPFAM" id="SSF52402">
    <property type="entry name" value="Adenine nucleotide alpha hydrolases-like"/>
    <property type="match status" value="1"/>
</dbReference>
<keyword evidence="3" id="KW-0902">Two-component regulatory system</keyword>
<dbReference type="Gene3D" id="3.40.50.300">
    <property type="entry name" value="P-loop containing nucleotide triphosphate hydrolases"/>
    <property type="match status" value="1"/>
</dbReference>
<evidence type="ECO:0000256" key="2">
    <source>
        <dbReference type="ARBA" id="ARBA00022777"/>
    </source>
</evidence>